<evidence type="ECO:0000256" key="5">
    <source>
        <dbReference type="PROSITE-ProRule" id="PRU00708"/>
    </source>
</evidence>
<feature type="repeat" description="PPR" evidence="5">
    <location>
        <begin position="756"/>
        <end position="790"/>
    </location>
</feature>
<evidence type="ECO:0000256" key="2">
    <source>
        <dbReference type="ARBA" id="ARBA00022737"/>
    </source>
</evidence>
<dbReference type="PROSITE" id="PS51375">
    <property type="entry name" value="PPR"/>
    <property type="match status" value="2"/>
</dbReference>
<dbReference type="SUPFAM" id="SSF48452">
    <property type="entry name" value="TPR-like"/>
    <property type="match status" value="1"/>
</dbReference>
<gene>
    <name evidence="7" type="ORF">SUNI508_00729</name>
</gene>
<evidence type="ECO:0000313" key="8">
    <source>
        <dbReference type="Proteomes" id="UP001408356"/>
    </source>
</evidence>
<feature type="repeat" description="PPR" evidence="5">
    <location>
        <begin position="580"/>
        <end position="610"/>
    </location>
</feature>
<evidence type="ECO:0000256" key="6">
    <source>
        <dbReference type="SAM" id="MobiDB-lite"/>
    </source>
</evidence>
<dbReference type="EMBL" id="JARVKF010000223">
    <property type="protein sequence ID" value="KAK9420638.1"/>
    <property type="molecule type" value="Genomic_DNA"/>
</dbReference>
<dbReference type="InterPro" id="IPR011990">
    <property type="entry name" value="TPR-like_helical_dom_sf"/>
</dbReference>
<protein>
    <recommendedName>
        <fullName evidence="9">Pentatricopeptide repeat-containing protein</fullName>
    </recommendedName>
</protein>
<feature type="compositionally biased region" description="Basic and acidic residues" evidence="6">
    <location>
        <begin position="169"/>
        <end position="189"/>
    </location>
</feature>
<evidence type="ECO:0000256" key="3">
    <source>
        <dbReference type="ARBA" id="ARBA00044493"/>
    </source>
</evidence>
<keyword evidence="8" id="KW-1185">Reference proteome</keyword>
<dbReference type="PANTHER" id="PTHR47936">
    <property type="entry name" value="PPR_LONG DOMAIN-CONTAINING PROTEIN"/>
    <property type="match status" value="1"/>
</dbReference>
<comment type="subunit">
    <text evidence="4">Binds to mitochondrial small subunit 15S rRNA.</text>
</comment>
<evidence type="ECO:0000256" key="1">
    <source>
        <dbReference type="ARBA" id="ARBA00006192"/>
    </source>
</evidence>
<evidence type="ECO:0000256" key="4">
    <source>
        <dbReference type="ARBA" id="ARBA00044511"/>
    </source>
</evidence>
<dbReference type="Pfam" id="PF01535">
    <property type="entry name" value="PPR"/>
    <property type="match status" value="3"/>
</dbReference>
<evidence type="ECO:0000313" key="7">
    <source>
        <dbReference type="EMBL" id="KAK9420638.1"/>
    </source>
</evidence>
<accession>A0ABR2V131</accession>
<reference evidence="7 8" key="1">
    <citation type="journal article" date="2024" name="J. Plant Pathol.">
        <title>Sequence and assembly of the genome of Seiridium unicorne, isolate CBS 538.82, causal agent of cypress canker disease.</title>
        <authorList>
            <person name="Scali E."/>
            <person name="Rocca G.D."/>
            <person name="Danti R."/>
            <person name="Garbelotto M."/>
            <person name="Barberini S."/>
            <person name="Baroncelli R."/>
            <person name="Emiliani G."/>
        </authorList>
    </citation>
    <scope>NUCLEOTIDE SEQUENCE [LARGE SCALE GENOMIC DNA]</scope>
    <source>
        <strain evidence="7 8">BM-138-508</strain>
    </source>
</reference>
<dbReference type="InterPro" id="IPR002885">
    <property type="entry name" value="PPR_rpt"/>
</dbReference>
<feature type="region of interest" description="Disordered" evidence="6">
    <location>
        <begin position="1124"/>
        <end position="1166"/>
    </location>
</feature>
<comment type="function">
    <text evidence="3">Regulates mitochondrial small subunit maturation by controlling 15S rRNA 5'-end processing. Localizes to the 5' precursor of the 15S rRNA in a position that is subsequently occupied by mS47 in the mature yeast mtSSU. Uses structure and sequence-specific RNA recognition, binding to a single-stranded region of the precursor and specifically recognizing bases -6 to -1. The exchange of Ccm1 for mS47 is coupled to the irreversible removal of precursor rRNA that is accompanied by conformational changes of the mitoribosomal proteins uS5m and mS26. These conformational changes signal completion of 5'-end rRNA processing through protection of the mature 5'-end of the 15S rRNA and stabilization of mS47. The removal of the 5' precursor together with the dissociation of Ccm1 may be catalyzed by the 5'-3' exoribonuclease Pet127. Involved in the specific removal of group I introns in mitochondrial encoded transcripts.</text>
</comment>
<dbReference type="NCBIfam" id="TIGR00756">
    <property type="entry name" value="PPR"/>
    <property type="match status" value="1"/>
</dbReference>
<dbReference type="PANTHER" id="PTHR47936:SF1">
    <property type="entry name" value="PENTATRICOPEPTIDE REPEAT-CONTAINING PROTEIN GUN1, CHLOROPLASTIC"/>
    <property type="match status" value="1"/>
</dbReference>
<dbReference type="Proteomes" id="UP001408356">
    <property type="component" value="Unassembled WGS sequence"/>
</dbReference>
<comment type="similarity">
    <text evidence="1">Belongs to the CCM1 family.</text>
</comment>
<comment type="caution">
    <text evidence="7">The sequence shown here is derived from an EMBL/GenBank/DDBJ whole genome shotgun (WGS) entry which is preliminary data.</text>
</comment>
<feature type="region of interest" description="Disordered" evidence="6">
    <location>
        <begin position="169"/>
        <end position="202"/>
    </location>
</feature>
<sequence length="1166" mass="132992">MLEKTAASLEPCGLQRVLPVATKSFRSRRQLHTGFWQHGAADVELTNAWQVLMHGVFDSGMDTASSDAATTLDPRYPSLRASSFLLDFLYPTGTVAFLRRFSPVASDRLDIYKPSATFAKVSPRLYSSSAPAREPDYERSDAANIAVGQARKVDGTVRPVQMRRIRTSDKPNRSIDDKPKLPRFGHDVIPDSQQPGAAEASYGSGFSQEDLIEFFGDEKGDHLEELRKLLISDDAEDADKVWYHYTLLDEESKQHYLGQTLVFLSKTGRVTDSWKISELFQKLDPSRWDSYSFLAGLEAEMNLQNTQQAQNIFKKGLQDPEIDQLYLVNAFDLMLAAALKSPSRQPLYNLWLLYDKMAARLDFQGITSQLSRVSTVPNIADIVIGLRPYIKKIKSLKGIQSLKKLLVRRALAVCPEHQVLTLLRMTDDPLAFEEFIRNSRGAHQNRKVLLTQVYKIYRGLPESCPSHAVLHTIFHAYASMLSKDTKFPGIEMLWGDWATFHQTRSRRAYQKFLGFYASVGDKKHVYQLWTEYIEVHGSANVLEGDDTFAHLLQVHAVRQEVSEVQRIFDEISTKFRLEPNRYCWNILLNAYTKAGDYDGAMVTFEKLCESLGGMDRVSVGTLMRMASERGDLAFTVDLYRRARQEHIPTNEVPILCNLIDAYCHNDLFDAAEDLCVRAAGGGLKEPKLWNTVLHAYAIRRNLVGINRLLGRMTDLEVPYNQYTYQELLIGLSLCRQSQHALHLLSVAIQNGVFEVNEEHFHIVMGAFIKSGEVDLAVRIHKLMQQCGLRDSADSLIELMTAFSRWSHLPHKRRQGHSQQALLGAALSRFYKAYGIRNVQSKRSDKSQHSSQTPRMGNLLRTNKQAYHFSRIIYIFTQMKDYVKVQELIDMYRYVAYGNAASSEPLPIRMLNSIMWANLSEKKYDELEETWKTVFAMAQEGALSPEWSEDTPHTERVSPRFRYILNDAIKVMQTLYIEQNDTESLERLIEEVREAGFEVDSKNWNLQVQGLVQCHAYGQAFEICEKWLMPNWTGWARARQKANMKNQIPLDLRRKGGWQRHLRPVSHTLYYLAKGYLELDKMAPWSREAGRVLASVKTDYPRCFSAISSMVRNGTVEEQRILGDNTANLPVVEGGEDDEEASVHGLQESVDEEDWSMPMSAEPAEGT</sequence>
<proteinExistence type="inferred from homology"/>
<name>A0ABR2V131_9PEZI</name>
<dbReference type="Gene3D" id="1.25.40.10">
    <property type="entry name" value="Tetratricopeptide repeat domain"/>
    <property type="match status" value="2"/>
</dbReference>
<evidence type="ECO:0008006" key="9">
    <source>
        <dbReference type="Google" id="ProtNLM"/>
    </source>
</evidence>
<keyword evidence="2" id="KW-0677">Repeat</keyword>
<organism evidence="7 8">
    <name type="scientific">Seiridium unicorne</name>
    <dbReference type="NCBI Taxonomy" id="138068"/>
    <lineage>
        <taxon>Eukaryota</taxon>
        <taxon>Fungi</taxon>
        <taxon>Dikarya</taxon>
        <taxon>Ascomycota</taxon>
        <taxon>Pezizomycotina</taxon>
        <taxon>Sordariomycetes</taxon>
        <taxon>Xylariomycetidae</taxon>
        <taxon>Amphisphaeriales</taxon>
        <taxon>Sporocadaceae</taxon>
        <taxon>Seiridium</taxon>
    </lineage>
</organism>